<keyword evidence="3" id="KW-0067">ATP-binding</keyword>
<dbReference type="Pfam" id="PF13589">
    <property type="entry name" value="HATPase_c_3"/>
    <property type="match status" value="1"/>
</dbReference>
<protein>
    <submittedName>
        <fullName evidence="3">ATP-binding protein</fullName>
    </submittedName>
</protein>
<keyword evidence="3" id="KW-0547">Nucleotide-binding</keyword>
<dbReference type="GO" id="GO:0005524">
    <property type="term" value="F:ATP binding"/>
    <property type="evidence" value="ECO:0007669"/>
    <property type="project" value="UniProtKB-KW"/>
</dbReference>
<evidence type="ECO:0000256" key="1">
    <source>
        <dbReference type="SAM" id="MobiDB-lite"/>
    </source>
</evidence>
<evidence type="ECO:0000313" key="2">
    <source>
        <dbReference type="EMBL" id="MDQ5767254.1"/>
    </source>
</evidence>
<reference evidence="3 4" key="1">
    <citation type="submission" date="2023-08" db="EMBL/GenBank/DDBJ databases">
        <title>New molecular markers tilS and rpoB for phylogenetic and monitoring studies of the genus Thiothrix biodiversity.</title>
        <authorList>
            <person name="Ravin N.V."/>
            <person name="Smolyakov D."/>
            <person name="Markov N.D."/>
            <person name="Beletsky A.V."/>
            <person name="Mardanov A.V."/>
            <person name="Rudenko T.S."/>
            <person name="Grabovich M.Y."/>
        </authorList>
    </citation>
    <scope>NUCLEOTIDE SEQUENCE</scope>
    <source>
        <strain evidence="3">DNT52</strain>
        <strain evidence="2 4">H33</strain>
    </source>
</reference>
<organism evidence="3">
    <name type="scientific">Thiothrix subterranea</name>
    <dbReference type="NCBI Taxonomy" id="2735563"/>
    <lineage>
        <taxon>Bacteria</taxon>
        <taxon>Pseudomonadati</taxon>
        <taxon>Pseudomonadota</taxon>
        <taxon>Gammaproteobacteria</taxon>
        <taxon>Thiotrichales</taxon>
        <taxon>Thiotrichaceae</taxon>
        <taxon>Thiothrix</taxon>
    </lineage>
</organism>
<dbReference type="AlphaFoldDB" id="A0AA51MT70"/>
<evidence type="ECO:0000313" key="3">
    <source>
        <dbReference type="EMBL" id="WML87886.1"/>
    </source>
</evidence>
<sequence>MENTHDIVPTHLVVNAMRDNGYKNAAYAIAELMDNSIQAGATIVELLCGERIEQLKQRARARISEIAVLDNGHGMTSDVLQMALQFGNGTRLNDFSGIGRFGMGLPNSSISQARRVEVWSWRNGSENAIYSYLDIDEIEKSQLKSVPTPIIKEIPDIWKEVGSNFGMTGTLVVWRNIDKIMWRTASSIIDNSELIIGRMYRYFLVDDSVVIKLKSFDMSAMPMLRQVSSRNALPNDPLYLFAKTSCPEPFDNEPMFENGDFKNTEFEINFNDSRHIVTVKFAYAKELARSGHNPGARPYGKHAAKNLGVSIVRANRELDLDTSWSDPSDPRDRWWGVEVNFPPALDDLFGVTNNKQSARNFSELAKVDLESLLEDGQTIASAKEYLDENEDPRLPLIELAQHIRKNISTIRRLIKAQTTTNESKKRHDSPHSEEKGTEATRKRQNEGYEGKSDTQEKTLPPDVREKEIADVLTEAGATTEAAKILAARTVKQNLKYTFVKSNLSTPAFFDVQSRGGAIILSLNVDHPAYNHLIELLQDDIDEANESVLRTRLMKAREGLELLLMAWARYEDEQPDGQRRTKAQEARWDWGRMAREFLVDE</sequence>
<proteinExistence type="predicted"/>
<dbReference type="EMBL" id="JAVFKN010000001">
    <property type="protein sequence ID" value="MDQ5767254.1"/>
    <property type="molecule type" value="Genomic_DNA"/>
</dbReference>
<dbReference type="Gene3D" id="3.30.565.10">
    <property type="entry name" value="Histidine kinase-like ATPase, C-terminal domain"/>
    <property type="match status" value="1"/>
</dbReference>
<feature type="region of interest" description="Disordered" evidence="1">
    <location>
        <begin position="416"/>
        <end position="464"/>
    </location>
</feature>
<feature type="compositionally biased region" description="Basic and acidic residues" evidence="1">
    <location>
        <begin position="422"/>
        <end position="456"/>
    </location>
</feature>
<dbReference type="Proteomes" id="UP001229862">
    <property type="component" value="Chromosome"/>
</dbReference>
<dbReference type="EMBL" id="CP133217">
    <property type="protein sequence ID" value="WML87886.1"/>
    <property type="molecule type" value="Genomic_DNA"/>
</dbReference>
<dbReference type="InterPro" id="IPR036890">
    <property type="entry name" value="HATPase_C_sf"/>
</dbReference>
<keyword evidence="4" id="KW-1185">Reference proteome</keyword>
<accession>A0AA51MT70</accession>
<name>A0AA51MT70_9GAMM</name>
<gene>
    <name evidence="2" type="ORF">RCC75_01850</name>
    <name evidence="3" type="ORF">RCG00_05830</name>
</gene>
<dbReference type="SUPFAM" id="SSF55874">
    <property type="entry name" value="ATPase domain of HSP90 chaperone/DNA topoisomerase II/histidine kinase"/>
    <property type="match status" value="1"/>
</dbReference>
<evidence type="ECO:0000313" key="4">
    <source>
        <dbReference type="Proteomes" id="UP001223336"/>
    </source>
</evidence>
<dbReference type="Proteomes" id="UP001223336">
    <property type="component" value="Unassembled WGS sequence"/>
</dbReference>
<dbReference type="RefSeq" id="WP_308133466.1">
    <property type="nucleotide sequence ID" value="NZ_CP133217.1"/>
</dbReference>